<dbReference type="AlphaFoldDB" id="A0A1A9ZD93"/>
<evidence type="ECO:0000313" key="2">
    <source>
        <dbReference type="Proteomes" id="UP000092445"/>
    </source>
</evidence>
<protein>
    <submittedName>
        <fullName evidence="1">Uncharacterized protein</fullName>
    </submittedName>
</protein>
<reference evidence="1" key="2">
    <citation type="submission" date="2020-05" db="UniProtKB">
        <authorList>
            <consortium name="EnsemblMetazoa"/>
        </authorList>
    </citation>
    <scope>IDENTIFICATION</scope>
    <source>
        <strain evidence="1">IAEA</strain>
    </source>
</reference>
<accession>A0A1A9ZD93</accession>
<dbReference type="VEuPathDB" id="VectorBase:GPAI011185"/>
<dbReference type="Proteomes" id="UP000092445">
    <property type="component" value="Unassembled WGS sequence"/>
</dbReference>
<reference evidence="2" key="1">
    <citation type="submission" date="2014-03" db="EMBL/GenBank/DDBJ databases">
        <authorList>
            <person name="Aksoy S."/>
            <person name="Warren W."/>
            <person name="Wilson R.K."/>
        </authorList>
    </citation>
    <scope>NUCLEOTIDE SEQUENCE [LARGE SCALE GENOMIC DNA]</scope>
    <source>
        <strain evidence="2">IAEA</strain>
    </source>
</reference>
<evidence type="ECO:0000313" key="1">
    <source>
        <dbReference type="EnsemblMetazoa" id="GPAI011185-PA"/>
    </source>
</evidence>
<keyword evidence="2" id="KW-1185">Reference proteome</keyword>
<organism evidence="1 2">
    <name type="scientific">Glossina pallidipes</name>
    <name type="common">Tsetse fly</name>
    <dbReference type="NCBI Taxonomy" id="7398"/>
    <lineage>
        <taxon>Eukaryota</taxon>
        <taxon>Metazoa</taxon>
        <taxon>Ecdysozoa</taxon>
        <taxon>Arthropoda</taxon>
        <taxon>Hexapoda</taxon>
        <taxon>Insecta</taxon>
        <taxon>Pterygota</taxon>
        <taxon>Neoptera</taxon>
        <taxon>Endopterygota</taxon>
        <taxon>Diptera</taxon>
        <taxon>Brachycera</taxon>
        <taxon>Muscomorpha</taxon>
        <taxon>Hippoboscoidea</taxon>
        <taxon>Glossinidae</taxon>
        <taxon>Glossina</taxon>
    </lineage>
</organism>
<name>A0A1A9ZD93_GLOPL</name>
<sequence length="173" mass="18605">MDLISMPIFGFSMIDALGVKCKYMNCLVLFISSVFNVFYRATESSFNIFAEFEFKLADVALQSLVARAKPSCPKKQTGLRCTSIACAGAEQSLPTSYAVAVASRLVDVFSLCFTPFSVSFIRSGFFSAYALRKEAGGEQYAKVLLMAGFTIREAGSVGGGVAALAIFTLNCNV</sequence>
<dbReference type="EnsemblMetazoa" id="GPAI011185-RA">
    <property type="protein sequence ID" value="GPAI011185-PA"/>
    <property type="gene ID" value="GPAI011185"/>
</dbReference>
<proteinExistence type="predicted"/>